<keyword evidence="5 9" id="KW-0479">Metal-binding</keyword>
<keyword evidence="6 10" id="KW-1133">Transmembrane helix</keyword>
<evidence type="ECO:0000256" key="10">
    <source>
        <dbReference type="SAM" id="Phobius"/>
    </source>
</evidence>
<dbReference type="Pfam" id="PF03239">
    <property type="entry name" value="FTR1"/>
    <property type="match status" value="1"/>
</dbReference>
<proteinExistence type="inferred from homology"/>
<feature type="transmembrane region" description="Helical" evidence="10">
    <location>
        <begin position="571"/>
        <end position="593"/>
    </location>
</feature>
<dbReference type="PANTHER" id="PTHR31632">
    <property type="entry name" value="IRON TRANSPORTER FTH1"/>
    <property type="match status" value="1"/>
</dbReference>
<evidence type="ECO:0000256" key="11">
    <source>
        <dbReference type="SAM" id="SignalP"/>
    </source>
</evidence>
<dbReference type="InterPro" id="IPR009056">
    <property type="entry name" value="Cyt_c-like_dom"/>
</dbReference>
<evidence type="ECO:0000256" key="1">
    <source>
        <dbReference type="ARBA" id="ARBA00004141"/>
    </source>
</evidence>
<dbReference type="PANTHER" id="PTHR31632:SF2">
    <property type="entry name" value="PLASMA MEMBRANE IRON PERMEASE"/>
    <property type="match status" value="1"/>
</dbReference>
<feature type="domain" description="Cytochrome c" evidence="12">
    <location>
        <begin position="137"/>
        <end position="281"/>
    </location>
</feature>
<dbReference type="SUPFAM" id="SSF46626">
    <property type="entry name" value="Cytochrome c"/>
    <property type="match status" value="1"/>
</dbReference>
<accession>A0A2U1CJ76</accession>
<evidence type="ECO:0000313" key="13">
    <source>
        <dbReference type="EMBL" id="PVY61038.1"/>
    </source>
</evidence>
<dbReference type="Pfam" id="PF13442">
    <property type="entry name" value="Cytochrome_CBB3"/>
    <property type="match status" value="1"/>
</dbReference>
<evidence type="ECO:0000256" key="5">
    <source>
        <dbReference type="ARBA" id="ARBA00022723"/>
    </source>
</evidence>
<keyword evidence="7 9" id="KW-0408">Iron</keyword>
<dbReference type="GO" id="GO:0020037">
    <property type="term" value="F:heme binding"/>
    <property type="evidence" value="ECO:0007669"/>
    <property type="project" value="InterPro"/>
</dbReference>
<comment type="subcellular location">
    <subcellularLocation>
        <location evidence="1">Membrane</location>
        <topology evidence="1">Multi-pass membrane protein</topology>
    </subcellularLocation>
</comment>
<dbReference type="OrthoDB" id="9765171at2"/>
<reference evidence="13 14" key="1">
    <citation type="submission" date="2018-04" db="EMBL/GenBank/DDBJ databases">
        <title>Genomic Encyclopedia of Type Strains, Phase IV (KMG-IV): sequencing the most valuable type-strain genomes for metagenomic binning, comparative biology and taxonomic classification.</title>
        <authorList>
            <person name="Goeker M."/>
        </authorList>
    </citation>
    <scope>NUCLEOTIDE SEQUENCE [LARGE SCALE GENOMIC DNA]</scope>
    <source>
        <strain evidence="13 14">DSM 10065</strain>
    </source>
</reference>
<feature type="transmembrane region" description="Helical" evidence="10">
    <location>
        <begin position="392"/>
        <end position="417"/>
    </location>
</feature>
<comment type="similarity">
    <text evidence="2">Belongs to the oxidase-dependent Fe transporter (OFeT) (TC 9.A.10.1) family.</text>
</comment>
<dbReference type="GO" id="GO:0046872">
    <property type="term" value="F:metal ion binding"/>
    <property type="evidence" value="ECO:0007669"/>
    <property type="project" value="UniProtKB-KW"/>
</dbReference>
<sequence>MILAGFGVKAVRVLACLMMVFAGASAYAQSGGQGADARQLWQLLDYVAVDYSGAVQGGEVISEGEYSEMLEFTQTAAARLQALPPTESKDEIASLVQNLGQAVRDKADAAQVAEIAHQANALLLKAYPMPVAPDHVPDLQVGARLYATHCASCHGVGGDADGIAAAGLDPAPIAFTDADRAASRSVLALYQVISQGVEGTSMASFAALSDDERWALAFFAGGMAYDDAMRERGRDIWNNDPKAKALYQDLAAVATTSQAEAARTLDADAARDLTAFLRAEPAVVAAAEQSGVSLARQRLAESLAALRAGEHAAASSLALSAYLDGFEPIEPMLRARNASLLTEVEDAMLAYRSAVGSRDVAAAEQVAGRLDGLFARVDGEMGQSQAAPLTTFLGALTILLREGLEALLIVIGIIAFLKKAERPDALKAVHAGWVLALVAGALTWVAATYLVTISGASRELTEGLGSLLAAVVLLGVGLWMHQKSAAGRWQEYLHRKVSGAMSHRSAWGLFALAFIAVYREVFETVLFYSALATDGNGGALLAGFAVAVALLAIVAWILLRTSARMPIGKFFSLTSILVALLAIVLAGKGVSALQEAGWIDVLPVAAPRIEILGVYPTLQTLAAQAIVLAIIVVCFALQRRKGAGRA</sequence>
<name>A0A2U1CJ76_9BURK</name>
<dbReference type="InterPro" id="IPR004923">
    <property type="entry name" value="FTR1/Fip1/EfeU"/>
</dbReference>
<evidence type="ECO:0000256" key="9">
    <source>
        <dbReference type="PROSITE-ProRule" id="PRU00433"/>
    </source>
</evidence>
<evidence type="ECO:0000256" key="8">
    <source>
        <dbReference type="ARBA" id="ARBA00023136"/>
    </source>
</evidence>
<dbReference type="GO" id="GO:0015093">
    <property type="term" value="F:ferrous iron transmembrane transporter activity"/>
    <property type="evidence" value="ECO:0007669"/>
    <property type="project" value="TreeGrafter"/>
</dbReference>
<evidence type="ECO:0000256" key="2">
    <source>
        <dbReference type="ARBA" id="ARBA00008333"/>
    </source>
</evidence>
<evidence type="ECO:0000313" key="14">
    <source>
        <dbReference type="Proteomes" id="UP000246145"/>
    </source>
</evidence>
<gene>
    <name evidence="13" type="ORF">C7440_3205</name>
</gene>
<keyword evidence="11" id="KW-0732">Signal</keyword>
<feature type="transmembrane region" description="Helical" evidence="10">
    <location>
        <begin position="463"/>
        <end position="480"/>
    </location>
</feature>
<feature type="signal peptide" evidence="11">
    <location>
        <begin position="1"/>
        <end position="28"/>
    </location>
</feature>
<organism evidence="13 14">
    <name type="scientific">Pusillimonas noertemannii</name>
    <dbReference type="NCBI Taxonomy" id="305977"/>
    <lineage>
        <taxon>Bacteria</taxon>
        <taxon>Pseudomonadati</taxon>
        <taxon>Pseudomonadota</taxon>
        <taxon>Betaproteobacteria</taxon>
        <taxon>Burkholderiales</taxon>
        <taxon>Alcaligenaceae</taxon>
        <taxon>Pusillimonas</taxon>
    </lineage>
</organism>
<keyword evidence="14" id="KW-1185">Reference proteome</keyword>
<evidence type="ECO:0000256" key="7">
    <source>
        <dbReference type="ARBA" id="ARBA00023004"/>
    </source>
</evidence>
<keyword evidence="4 10" id="KW-0812">Transmembrane</keyword>
<feature type="transmembrane region" description="Helical" evidence="10">
    <location>
        <begin position="429"/>
        <end position="451"/>
    </location>
</feature>
<feature type="transmembrane region" description="Helical" evidence="10">
    <location>
        <begin position="501"/>
        <end position="518"/>
    </location>
</feature>
<dbReference type="RefSeq" id="WP_116519222.1">
    <property type="nucleotide sequence ID" value="NZ_JACCEX010000005.1"/>
</dbReference>
<keyword evidence="3 9" id="KW-0349">Heme</keyword>
<dbReference type="AlphaFoldDB" id="A0A2U1CJ76"/>
<dbReference type="Proteomes" id="UP000246145">
    <property type="component" value="Unassembled WGS sequence"/>
</dbReference>
<dbReference type="GO" id="GO:0033573">
    <property type="term" value="C:high-affinity iron permease complex"/>
    <property type="evidence" value="ECO:0007669"/>
    <property type="project" value="InterPro"/>
</dbReference>
<feature type="chain" id="PRO_5015719601" evidence="11">
    <location>
        <begin position="29"/>
        <end position="646"/>
    </location>
</feature>
<keyword evidence="8 10" id="KW-0472">Membrane</keyword>
<dbReference type="Gene3D" id="1.10.760.10">
    <property type="entry name" value="Cytochrome c-like domain"/>
    <property type="match status" value="1"/>
</dbReference>
<evidence type="ECO:0000256" key="3">
    <source>
        <dbReference type="ARBA" id="ARBA00022617"/>
    </source>
</evidence>
<feature type="transmembrane region" description="Helical" evidence="10">
    <location>
        <begin position="538"/>
        <end position="559"/>
    </location>
</feature>
<feature type="transmembrane region" description="Helical" evidence="10">
    <location>
        <begin position="613"/>
        <end position="637"/>
    </location>
</feature>
<comment type="caution">
    <text evidence="13">The sequence shown here is derived from an EMBL/GenBank/DDBJ whole genome shotgun (WGS) entry which is preliminary data.</text>
</comment>
<evidence type="ECO:0000256" key="6">
    <source>
        <dbReference type="ARBA" id="ARBA00022989"/>
    </source>
</evidence>
<dbReference type="InterPro" id="IPR036909">
    <property type="entry name" value="Cyt_c-like_dom_sf"/>
</dbReference>
<dbReference type="STRING" id="1231391.GCA_000308195_01335"/>
<dbReference type="EMBL" id="QEKO01000005">
    <property type="protein sequence ID" value="PVY61038.1"/>
    <property type="molecule type" value="Genomic_DNA"/>
</dbReference>
<evidence type="ECO:0000259" key="12">
    <source>
        <dbReference type="PROSITE" id="PS51007"/>
    </source>
</evidence>
<dbReference type="GO" id="GO:0009055">
    <property type="term" value="F:electron transfer activity"/>
    <property type="evidence" value="ECO:0007669"/>
    <property type="project" value="InterPro"/>
</dbReference>
<dbReference type="PROSITE" id="PS51007">
    <property type="entry name" value="CYTC"/>
    <property type="match status" value="1"/>
</dbReference>
<protein>
    <submittedName>
        <fullName evidence="13">High-affinity iron transporter</fullName>
    </submittedName>
</protein>
<evidence type="ECO:0000256" key="4">
    <source>
        <dbReference type="ARBA" id="ARBA00022692"/>
    </source>
</evidence>